<dbReference type="Proteomes" id="UP001165121">
    <property type="component" value="Unassembled WGS sequence"/>
</dbReference>
<feature type="compositionally biased region" description="Basic and acidic residues" evidence="1">
    <location>
        <begin position="242"/>
        <end position="252"/>
    </location>
</feature>
<feature type="compositionally biased region" description="Basic and acidic residues" evidence="1">
    <location>
        <begin position="462"/>
        <end position="491"/>
    </location>
</feature>
<feature type="region of interest" description="Disordered" evidence="1">
    <location>
        <begin position="116"/>
        <end position="143"/>
    </location>
</feature>
<feature type="compositionally biased region" description="Basic and acidic residues" evidence="1">
    <location>
        <begin position="1912"/>
        <end position="1931"/>
    </location>
</feature>
<dbReference type="SUPFAM" id="SSF53098">
    <property type="entry name" value="Ribonuclease H-like"/>
    <property type="match status" value="1"/>
</dbReference>
<dbReference type="GO" id="GO:0003676">
    <property type="term" value="F:nucleic acid binding"/>
    <property type="evidence" value="ECO:0007669"/>
    <property type="project" value="InterPro"/>
</dbReference>
<feature type="compositionally biased region" description="Basic and acidic residues" evidence="1">
    <location>
        <begin position="593"/>
        <end position="611"/>
    </location>
</feature>
<feature type="compositionally biased region" description="Basic and acidic residues" evidence="1">
    <location>
        <begin position="1055"/>
        <end position="1067"/>
    </location>
</feature>
<gene>
    <name evidence="2" type="ORF">Pfra01_000954900</name>
</gene>
<accession>A0A9W6XBW5</accession>
<proteinExistence type="predicted"/>
<feature type="region of interest" description="Disordered" evidence="1">
    <location>
        <begin position="1053"/>
        <end position="1080"/>
    </location>
</feature>
<reference evidence="2" key="1">
    <citation type="submission" date="2023-04" db="EMBL/GenBank/DDBJ databases">
        <title>Phytophthora fragariaefolia NBRC 109709.</title>
        <authorList>
            <person name="Ichikawa N."/>
            <person name="Sato H."/>
            <person name="Tonouchi N."/>
        </authorList>
    </citation>
    <scope>NUCLEOTIDE SEQUENCE</scope>
    <source>
        <strain evidence="2">NBRC 109709</strain>
    </source>
</reference>
<feature type="region of interest" description="Disordered" evidence="1">
    <location>
        <begin position="1"/>
        <end position="33"/>
    </location>
</feature>
<dbReference type="EMBL" id="BSXT01000891">
    <property type="protein sequence ID" value="GMF35750.1"/>
    <property type="molecule type" value="Genomic_DNA"/>
</dbReference>
<feature type="region of interest" description="Disordered" evidence="1">
    <location>
        <begin position="1482"/>
        <end position="1519"/>
    </location>
</feature>
<feature type="compositionally biased region" description="Polar residues" evidence="1">
    <location>
        <begin position="1494"/>
        <end position="1506"/>
    </location>
</feature>
<dbReference type="InterPro" id="IPR012337">
    <property type="entry name" value="RNaseH-like_sf"/>
</dbReference>
<comment type="caution">
    <text evidence="2">The sequence shown here is derived from an EMBL/GenBank/DDBJ whole genome shotgun (WGS) entry which is preliminary data.</text>
</comment>
<protein>
    <submittedName>
        <fullName evidence="2">Unnamed protein product</fullName>
    </submittedName>
</protein>
<feature type="region of interest" description="Disordered" evidence="1">
    <location>
        <begin position="1431"/>
        <end position="1452"/>
    </location>
</feature>
<feature type="compositionally biased region" description="Polar residues" evidence="1">
    <location>
        <begin position="561"/>
        <end position="592"/>
    </location>
</feature>
<name>A0A9W6XBW5_9STRA</name>
<evidence type="ECO:0000313" key="3">
    <source>
        <dbReference type="Proteomes" id="UP001165121"/>
    </source>
</evidence>
<evidence type="ECO:0000313" key="2">
    <source>
        <dbReference type="EMBL" id="GMF35750.1"/>
    </source>
</evidence>
<keyword evidence="3" id="KW-1185">Reference proteome</keyword>
<sequence length="2138" mass="237759">MAKGTSSPSGLSPATAGGFPPARINSANSVDSTDSVTMAALDATVDKARSIQFDDEATRGHGDGKDDEGEDEEEKAEFGDVKTTAELLGKVEELSPKVSQIGRPLPVRRNLAAELEDDADDDDDDENYRGPSVPDTQSDTERSANRMLARLGEEMRSESEWMMMFAHVAMTQAKWPVLGPELTQPVNSTDINQLVGDTVLLLKAMGFRYNGRPNSLILGDWSLSRPGAELLKWKRRLSSSAEDTRNEERQERSVPSNKRTPYYEDSHIQTPKTLKGRSARYAEFYDAADEAKLSGDDSGKGRNYRDSAKDLAKDAIRRLSLDGAESDRGHYFEVRSHASLDKIAEFEGKRYRSDDSPKWLKRFIYEMMGTRIPQDSCGGADASDHVEYFLLDCGDEDIMDLLYPMRLDDIERVEKIINTKILGEKRKRQRDRLSESRNRDIRRVESQRRFESTRLTKSRRSERRDDRRDDRRDYRRDDRRTRRDDGRDRRVTVAATADEEEEDGMECQPSRRLSQHDYDDDESDYSRGDYSDSEGGSDHDYIDAGLADEKNCGRDARKVWTRTQWSSARPQGSSTVQGNSANQPADTVSRANRFTDRRDTYGRRSNSRERPQYGPCPACGGQRRPPGPLHAEQFKPDGPPTLTGLDEAGLPQSAEPVAEMKYILAYVGKAGRPERVWKDGNDGSKWDGIDGELVYSKEESRVMISNADAARLRKGGMGMAKTIKLLPGERLEWWSAQKFDSRVRRTRCANGRARDRQGQSWDTRAWVKITLGWEVSYELEVWVMDHHAGVDLILGTDFMIPAGIRLDLYNSLAKLPDEVVVPLIKSLNSADNPKGGLQSTDGPTETICLPGRVSAEFRVRRRQPAESTHELWVRRTRNWIPTVVLNKHGKVARALLTSTKSSMTWCPAHFSVLNWAPHEILPPEGFVRVSSAKYRDWQVLFYETAIDKGLLRKERQLYDEWMERQPPAVERRAYSPPTKIARRQSGKTGNADGENCGQTVNLASGPEAVTLLETSDGLDGPVVSLTRDEDGSCRVLASAVNSAESEEGNLVAPRVENRGNPPDRGRQTGEINGSDDMLDVDPEKNLHLRYLLTAELDNDERGEGEPRRHDNVYERVPNSLVLEDYAHEPAFLPDLTDVVSTRLDYSADNVVCSTHSAEQISRLVEMHRSREWTMVSITPVVELDETLKQLSPLSQSSARVWIDPQLLYAAVPPGYHDHVLSFHGSVTTTRNGGFDSCSWIIWRLPSWDIEIAASAHLPSTTVNIAEYTGMNNDAVAALQRGVSNLIIVGDPRLAIQQYMGVTVCKKGVLQVEFPKHKELTKNLNSIRYLHVVRLYNSAADSMATEALEAKAGWVVLTLERKAELKALNKIPEVLYVSGNSADTSRNSADVPEEPKVTGATHGRARRVHVGNEERENPVSEAIVEHLEELFKGPSRPPTRQSTTRNEAEFRRSQPRALEGIAQLPAEFTTLVHTWLRKPSPVRIADHARTKRTSRMSGSLEQYPSRSSRNDGKTNTESTKTRDISILTAQLLEAGGTINSAVARTEQVGVLCKAHDEGPMLRSQMRGFPVVADGLGPRTNSAVTKSTAELKLGWNKAEGSAGSQLHLNDGPRIQAIHVMDEAEDTLRSKYEPDGEIQLGYQVGEGAELCQPPSYADSPSRNSPTGRGMCSPEFVFGSTGITNLNFVRSIHVARQYNSAAHAMVMEALDNMTGRVVLSGKRKTELKLLNRIPETLKTEDAQNRVSNTEFGHSRVYKPGQDSTKVGNSADEPKMMDDLPARPEPIAGVPVSGNQASNRPAKPAGAQSRVCNTRFSYSGVHKPDQASTKVGNSAEAVPLMVSSRADVPEKNETSSGIFAVVGELWGILLPQSRVHRLGAWSSRSHQVCVDDGSTEQVTNCLSMVIKAAPMVTDFTHSTKEDKPIDNPKDAQEEKSSWSTLETYTQNESDQEAQRQVHDIEKTVTTRLGHSANNPWTKLDESHRLRIDADKSTSHAAVYDQVQKKIMEFKGIHSQAEFLKSAMDEIKLAEDTQRSDKLADTSAIYEALGSGKGANRCPKNIRTNRAEFPKSTTSAHSFGKSLHGLDYAAVGTRDACGIALSGFRPRLRTLAGSVMLANRDQECTQDTDPGVSIMSGSFGYFRI</sequence>
<feature type="region of interest" description="Disordered" evidence="1">
    <location>
        <begin position="1749"/>
        <end position="1770"/>
    </location>
</feature>
<dbReference type="InterPro" id="IPR036397">
    <property type="entry name" value="RNaseH_sf"/>
</dbReference>
<feature type="compositionally biased region" description="Acidic residues" evidence="1">
    <location>
        <begin position="65"/>
        <end position="75"/>
    </location>
</feature>
<dbReference type="Gene3D" id="3.30.420.10">
    <property type="entry name" value="Ribonuclease H-like superfamily/Ribonuclease H"/>
    <property type="match status" value="1"/>
</dbReference>
<dbReference type="OrthoDB" id="775972at2759"/>
<feature type="compositionally biased region" description="Polar residues" evidence="1">
    <location>
        <begin position="1"/>
        <end position="12"/>
    </location>
</feature>
<feature type="region of interest" description="Disordered" evidence="1">
    <location>
        <begin position="1381"/>
        <end position="1403"/>
    </location>
</feature>
<feature type="region of interest" description="Disordered" evidence="1">
    <location>
        <begin position="447"/>
        <end position="546"/>
    </location>
</feature>
<feature type="compositionally biased region" description="Polar residues" evidence="1">
    <location>
        <begin position="1932"/>
        <end position="1943"/>
    </location>
</feature>
<feature type="compositionally biased region" description="Basic and acidic residues" evidence="1">
    <location>
        <begin position="524"/>
        <end position="546"/>
    </location>
</feature>
<feature type="region of interest" description="Disordered" evidence="1">
    <location>
        <begin position="970"/>
        <end position="995"/>
    </location>
</feature>
<feature type="compositionally biased region" description="Acidic residues" evidence="1">
    <location>
        <begin position="116"/>
        <end position="126"/>
    </location>
</feature>
<evidence type="ECO:0000256" key="1">
    <source>
        <dbReference type="SAM" id="MobiDB-lite"/>
    </source>
</evidence>
<feature type="region of interest" description="Disordered" evidence="1">
    <location>
        <begin position="1910"/>
        <end position="1951"/>
    </location>
</feature>
<feature type="compositionally biased region" description="Basic and acidic residues" evidence="1">
    <location>
        <begin position="1507"/>
        <end position="1519"/>
    </location>
</feature>
<feature type="region of interest" description="Disordered" evidence="1">
    <location>
        <begin position="236"/>
        <end position="267"/>
    </location>
</feature>
<feature type="region of interest" description="Disordered" evidence="1">
    <location>
        <begin position="561"/>
        <end position="648"/>
    </location>
</feature>
<organism evidence="2 3">
    <name type="scientific">Phytophthora fragariaefolia</name>
    <dbReference type="NCBI Taxonomy" id="1490495"/>
    <lineage>
        <taxon>Eukaryota</taxon>
        <taxon>Sar</taxon>
        <taxon>Stramenopiles</taxon>
        <taxon>Oomycota</taxon>
        <taxon>Peronosporomycetes</taxon>
        <taxon>Peronosporales</taxon>
        <taxon>Peronosporaceae</taxon>
        <taxon>Phytophthora</taxon>
    </lineage>
</organism>
<feature type="region of interest" description="Disordered" evidence="1">
    <location>
        <begin position="47"/>
        <end position="84"/>
    </location>
</feature>